<feature type="transmembrane region" description="Helical" evidence="7">
    <location>
        <begin position="16"/>
        <end position="39"/>
    </location>
</feature>
<keyword evidence="2 7" id="KW-0813">Transport</keyword>
<comment type="subcellular location">
    <subcellularLocation>
        <location evidence="1 7">Cell membrane</location>
        <topology evidence="1 7">Multi-pass membrane protein</topology>
    </subcellularLocation>
</comment>
<dbReference type="InterPro" id="IPR035906">
    <property type="entry name" value="MetI-like_sf"/>
</dbReference>
<dbReference type="RefSeq" id="WP_024726189.1">
    <property type="nucleotide sequence ID" value="NZ_CACRTF010000017.1"/>
</dbReference>
<keyword evidence="5 7" id="KW-1133">Transmembrane helix</keyword>
<sequence>MDRKSLLRKMRKNKMFLIGGTGILAIILLCVLAPIYVAYNPLEADLTSRLMPPEWLANGWTGHIFGTDSLGRDVLTRVLIGGRASLLISFSVVIFSTIMGVVLGLMAGYYGGIADTIIMRFCDIMMATPALLLAVCVVAVLGSDYSNLILVLILTNWVMIARVVRGVVLTIRSSDYVNAAKLMGASNAWIMASEVLPNTLTQVIISATQNLGVVILTEASMSYLGMGVPLPTPAWGTMLSDGREYISTAPWIVIVPGIVLMLTVLSFNFFGDGVRDILDPKNKD</sequence>
<evidence type="ECO:0000313" key="9">
    <source>
        <dbReference type="EMBL" id="VYT46751.1"/>
    </source>
</evidence>
<feature type="transmembrane region" description="Helical" evidence="7">
    <location>
        <begin position="248"/>
        <end position="270"/>
    </location>
</feature>
<dbReference type="PANTHER" id="PTHR43386:SF1">
    <property type="entry name" value="D,D-DIPEPTIDE TRANSPORT SYSTEM PERMEASE PROTEIN DDPC-RELATED"/>
    <property type="match status" value="1"/>
</dbReference>
<name>A0A6N2WY96_9FIRM</name>
<dbReference type="PANTHER" id="PTHR43386">
    <property type="entry name" value="OLIGOPEPTIDE TRANSPORT SYSTEM PERMEASE PROTEIN APPC"/>
    <property type="match status" value="1"/>
</dbReference>
<dbReference type="Pfam" id="PF00528">
    <property type="entry name" value="BPD_transp_1"/>
    <property type="match status" value="1"/>
</dbReference>
<keyword evidence="4 7" id="KW-0812">Transmembrane</keyword>
<keyword evidence="6 7" id="KW-0472">Membrane</keyword>
<accession>A0A6N2WY96</accession>
<feature type="domain" description="ABC transmembrane type-1" evidence="8">
    <location>
        <begin position="82"/>
        <end position="271"/>
    </location>
</feature>
<feature type="transmembrane region" description="Helical" evidence="7">
    <location>
        <begin position="147"/>
        <end position="164"/>
    </location>
</feature>
<dbReference type="SUPFAM" id="SSF161098">
    <property type="entry name" value="MetI-like"/>
    <property type="match status" value="1"/>
</dbReference>
<protein>
    <submittedName>
        <fullName evidence="9">Glutathione transport system permease protein GsiD</fullName>
    </submittedName>
</protein>
<evidence type="ECO:0000256" key="5">
    <source>
        <dbReference type="ARBA" id="ARBA00022989"/>
    </source>
</evidence>
<evidence type="ECO:0000256" key="1">
    <source>
        <dbReference type="ARBA" id="ARBA00004651"/>
    </source>
</evidence>
<reference evidence="9" key="1">
    <citation type="submission" date="2019-11" db="EMBL/GenBank/DDBJ databases">
        <authorList>
            <person name="Feng L."/>
        </authorList>
    </citation>
    <scope>NUCLEOTIDE SEQUENCE</scope>
    <source>
        <strain evidence="9">CbolteaeLFYP116</strain>
    </source>
</reference>
<feature type="transmembrane region" description="Helical" evidence="7">
    <location>
        <begin position="121"/>
        <end position="141"/>
    </location>
</feature>
<dbReference type="PROSITE" id="PS50928">
    <property type="entry name" value="ABC_TM1"/>
    <property type="match status" value="1"/>
</dbReference>
<dbReference type="Pfam" id="PF12911">
    <property type="entry name" value="OppC_N"/>
    <property type="match status" value="1"/>
</dbReference>
<keyword evidence="3" id="KW-1003">Cell membrane</keyword>
<dbReference type="EMBL" id="CACRTF010000017">
    <property type="protein sequence ID" value="VYT46751.1"/>
    <property type="molecule type" value="Genomic_DNA"/>
</dbReference>
<dbReference type="AlphaFoldDB" id="A0A6N2WY96"/>
<dbReference type="CDD" id="cd06261">
    <property type="entry name" value="TM_PBP2"/>
    <property type="match status" value="1"/>
</dbReference>
<evidence type="ECO:0000256" key="4">
    <source>
        <dbReference type="ARBA" id="ARBA00022692"/>
    </source>
</evidence>
<evidence type="ECO:0000256" key="2">
    <source>
        <dbReference type="ARBA" id="ARBA00022448"/>
    </source>
</evidence>
<proteinExistence type="inferred from homology"/>
<feature type="transmembrane region" description="Helical" evidence="7">
    <location>
        <begin position="86"/>
        <end position="109"/>
    </location>
</feature>
<comment type="similarity">
    <text evidence="7">Belongs to the binding-protein-dependent transport system permease family.</text>
</comment>
<dbReference type="Gene3D" id="1.10.3720.10">
    <property type="entry name" value="MetI-like"/>
    <property type="match status" value="1"/>
</dbReference>
<dbReference type="GO" id="GO:0055085">
    <property type="term" value="P:transmembrane transport"/>
    <property type="evidence" value="ECO:0007669"/>
    <property type="project" value="InterPro"/>
</dbReference>
<organism evidence="9">
    <name type="scientific">Enterocloster bolteae</name>
    <dbReference type="NCBI Taxonomy" id="208479"/>
    <lineage>
        <taxon>Bacteria</taxon>
        <taxon>Bacillati</taxon>
        <taxon>Bacillota</taxon>
        <taxon>Clostridia</taxon>
        <taxon>Lachnospirales</taxon>
        <taxon>Lachnospiraceae</taxon>
        <taxon>Enterocloster</taxon>
    </lineage>
</organism>
<dbReference type="InterPro" id="IPR000515">
    <property type="entry name" value="MetI-like"/>
</dbReference>
<dbReference type="InterPro" id="IPR050366">
    <property type="entry name" value="BP-dependent_transpt_permease"/>
</dbReference>
<evidence type="ECO:0000256" key="3">
    <source>
        <dbReference type="ARBA" id="ARBA00022475"/>
    </source>
</evidence>
<evidence type="ECO:0000256" key="7">
    <source>
        <dbReference type="RuleBase" id="RU363032"/>
    </source>
</evidence>
<evidence type="ECO:0000259" key="8">
    <source>
        <dbReference type="PROSITE" id="PS50928"/>
    </source>
</evidence>
<dbReference type="GO" id="GO:0005886">
    <property type="term" value="C:plasma membrane"/>
    <property type="evidence" value="ECO:0007669"/>
    <property type="project" value="UniProtKB-SubCell"/>
</dbReference>
<gene>
    <name evidence="9" type="primary">gsiD_6</name>
    <name evidence="9" type="ORF">CBLFYP116_04130</name>
</gene>
<evidence type="ECO:0000256" key="6">
    <source>
        <dbReference type="ARBA" id="ARBA00023136"/>
    </source>
</evidence>
<dbReference type="InterPro" id="IPR025966">
    <property type="entry name" value="OppC_N"/>
</dbReference>